<dbReference type="Gene3D" id="1.25.40.10">
    <property type="entry name" value="Tetratricopeptide repeat domain"/>
    <property type="match status" value="1"/>
</dbReference>
<dbReference type="InterPro" id="IPR019458">
    <property type="entry name" value="Est1-like_N"/>
</dbReference>
<gene>
    <name evidence="5" type="ORF">A1Q1_00089</name>
</gene>
<feature type="domain" description="GmrSD restriction endonucleases N-terminal" evidence="2">
    <location>
        <begin position="69"/>
        <end position="161"/>
    </location>
</feature>
<feature type="compositionally biased region" description="Pro residues" evidence="1">
    <location>
        <begin position="1450"/>
        <end position="1461"/>
    </location>
</feature>
<dbReference type="KEGG" id="tasa:A1Q1_00089"/>
<feature type="compositionally biased region" description="Pro residues" evidence="1">
    <location>
        <begin position="1256"/>
        <end position="1268"/>
    </location>
</feature>
<feature type="compositionally biased region" description="Gly residues" evidence="1">
    <location>
        <begin position="1532"/>
        <end position="1543"/>
    </location>
</feature>
<feature type="domain" description="DNA/RNA-binding" evidence="3">
    <location>
        <begin position="720"/>
        <end position="972"/>
    </location>
</feature>
<dbReference type="SUPFAM" id="SSF48452">
    <property type="entry name" value="TPR-like"/>
    <property type="match status" value="1"/>
</dbReference>
<feature type="compositionally biased region" description="Polar residues" evidence="1">
    <location>
        <begin position="1347"/>
        <end position="1357"/>
    </location>
</feature>
<dbReference type="InterPro" id="IPR018834">
    <property type="entry name" value="DNA/RNA-bd_Est1-type"/>
</dbReference>
<dbReference type="OrthoDB" id="69928at2759"/>
<feature type="compositionally biased region" description="Polar residues" evidence="1">
    <location>
        <begin position="1196"/>
        <end position="1206"/>
    </location>
</feature>
<feature type="compositionally biased region" description="Low complexity" evidence="1">
    <location>
        <begin position="1514"/>
        <end position="1531"/>
    </location>
</feature>
<accession>J8TYC2</accession>
<dbReference type="Pfam" id="PF03235">
    <property type="entry name" value="GmrSD_N"/>
    <property type="match status" value="1"/>
</dbReference>
<protein>
    <recommendedName>
        <fullName evidence="7">DUF262 domain-containing protein</fullName>
    </recommendedName>
</protein>
<dbReference type="GeneID" id="25983603"/>
<dbReference type="RefSeq" id="XP_014184405.1">
    <property type="nucleotide sequence ID" value="XM_014328930.1"/>
</dbReference>
<feature type="region of interest" description="Disordered" evidence="1">
    <location>
        <begin position="1"/>
        <end position="38"/>
    </location>
</feature>
<feature type="region of interest" description="Disordered" evidence="1">
    <location>
        <begin position="1098"/>
        <end position="1315"/>
    </location>
</feature>
<feature type="compositionally biased region" description="Basic residues" evidence="1">
    <location>
        <begin position="456"/>
        <end position="467"/>
    </location>
</feature>
<evidence type="ECO:0000259" key="3">
    <source>
        <dbReference type="Pfam" id="PF10373"/>
    </source>
</evidence>
<dbReference type="PANTHER" id="PTHR39639:SF1">
    <property type="entry name" value="DUF262 DOMAIN-CONTAINING PROTEIN"/>
    <property type="match status" value="1"/>
</dbReference>
<feature type="compositionally biased region" description="Polar residues" evidence="1">
    <location>
        <begin position="1"/>
        <end position="11"/>
    </location>
</feature>
<feature type="region of interest" description="Disordered" evidence="1">
    <location>
        <begin position="1342"/>
        <end position="1543"/>
    </location>
</feature>
<evidence type="ECO:0000259" key="2">
    <source>
        <dbReference type="Pfam" id="PF03235"/>
    </source>
</evidence>
<dbReference type="Proteomes" id="UP000002748">
    <property type="component" value="Unassembled WGS sequence"/>
</dbReference>
<evidence type="ECO:0000259" key="4">
    <source>
        <dbReference type="Pfam" id="PF10374"/>
    </source>
</evidence>
<feature type="compositionally biased region" description="Low complexity" evidence="1">
    <location>
        <begin position="739"/>
        <end position="752"/>
    </location>
</feature>
<dbReference type="EMBL" id="ALBS01000009">
    <property type="protein sequence ID" value="EJT53082.1"/>
    <property type="molecule type" value="Genomic_DNA"/>
</dbReference>
<dbReference type="InterPro" id="IPR011990">
    <property type="entry name" value="TPR-like_helical_dom_sf"/>
</dbReference>
<organism evidence="5 6">
    <name type="scientific">Trichosporon asahii var. asahii (strain ATCC 90039 / CBS 2479 / JCM 2466 / KCTC 7840 / NBRC 103889/ NCYC 2677 / UAMH 7654)</name>
    <name type="common">Yeast</name>
    <dbReference type="NCBI Taxonomy" id="1186058"/>
    <lineage>
        <taxon>Eukaryota</taxon>
        <taxon>Fungi</taxon>
        <taxon>Dikarya</taxon>
        <taxon>Basidiomycota</taxon>
        <taxon>Agaricomycotina</taxon>
        <taxon>Tremellomycetes</taxon>
        <taxon>Trichosporonales</taxon>
        <taxon>Trichosporonaceae</taxon>
        <taxon>Trichosporon</taxon>
    </lineage>
</organism>
<feature type="domain" description="Telomerase activating protein Est1-like N-terminal" evidence="4">
    <location>
        <begin position="546"/>
        <end position="680"/>
    </location>
</feature>
<dbReference type="HOGENOM" id="CLU_250799_0_0_1"/>
<proteinExistence type="predicted"/>
<feature type="region of interest" description="Disordered" evidence="1">
    <location>
        <begin position="737"/>
        <end position="758"/>
    </location>
</feature>
<feature type="region of interest" description="Disordered" evidence="1">
    <location>
        <begin position="419"/>
        <end position="492"/>
    </location>
</feature>
<sequence>MSPRRTTSSQAARADYQLSDDEGDELFLSDGEDTKPSNLETSQILKGQLQEPRYKTVNLRQLHDLIHTGGVNLEPDYQREVVWSKDKQSGLIESLFLNYYVPPVIFAVDYNEETGEEERVCIDGKQRCTSVLNFYDGKIPFKSPSGHKFWYTAHGVRGGQMLSPALKRKFDQISLQVVEYPNPTKEEQRDIFQRVQLGMPLSSAERLQALGGEMSAWIRDLDKRFINADDGFVAYLDKFDVKRARSFQILTAFVYMAYDGKRIVPTANSEDKFLNSGIVPEQAFRWKIEAALTILLTIARDFYQYSFGVVEQRVAPVEFWFSCLLVYKRMTVLSTVRLATEIGEMRRYIRGKWVDIRANTNIHKDLYEFLDKTVPNKRINGEKAAIEEHPELTANMSRWDWAGPARAVLLRVRHSQSHKLNPAPNTALPSSVFSPPPPLHPGQGFVAPQMPGPSTHPRRRQRTRHGHSSREDTPEVDDPQTQATSQPATASELVQQAQDATTELKGLLKSQTPWSKDAFNVRQRARNAYLCILFQHPLHPQAQSIELLWISTTYTLISAYRDAVARIEATLPAPGSGARANKDALSHLRTTLSRFRQALVKEAAFYHSLITRIVTFHRLQDRTAPYLAEVNIPVGPGEDAEDDPSLAPHLSKEELDKKIDIVYKGLICLGDLERYKEQYSDKARKERDGAPAKNGREPAERFNKAIMYYEVARGLQPDNANLERVLKKVFDKWRSQRHAANAAENGEQPAAAAEKESQEETDVFKRDLLTVVSILFIRAGHFNALCSQVAVAFARLLRERKLLSETIVKTTAMAIGSHWQARLGANSSGGEGAERRHVVENLSLIFLMSIFTSLVVVAAEEAEEALAQVNADDSAVVDEDEEVPLAQRITAVLRRLLPSLRIMSRWLKSHIEYVGRLAPASPEVAHSVTSFWSSYKRLMFALAQVFPLAQLPELDQPLEEDRDMRGFAPLRGHRAAASNDEELPPINGEVHPNEEQLMRLADLLVDVKLLMQTDVGLRALSNLDHQASQAVEIQSQAETEDDPVNLAMRASLGADGISVGAASADDDDEVILWGNSTSTPVIPPVSAATTAQGLLQSLTLAPSPGPGDRRPPSLLFGGMDGGGQTIWTMSREESQKGMQRARQRDSGQWDTRASGSGPPGQWESTSRQASGQWDAGVRSRQASGQWEGGSRHASGQWESAPNSARPSGQWDRAWDAPSVHSGSRQASGQWDSAPNSARPSGQWERPTWEGRQWSDPRPPGLPGLTPPSPRRRASRLRRVRRQVSDSSTATAPGLGRASLPPANPSGDRAASAAARGICAATAAAAAAYGEWRQCRRGAVVVRPASGQWDSAPNSARPSGQWERPTWEGRQWSDPRPPGLPGLTPPVPTPPGITPPPGAPPGFGQQYGYRPGSGQGFAPPGQSFGGQSGFSSGSGQYAGPNQFGGTSGGAPRPPPGLAPPPGLQSGLQSSLQSSLQSGLQSTWSQSPQQPTGGSGSIWGPPAPAGGPQRTDSWNAAQFAQQQQQQQQRTASGGSAGGGQWSYAQ</sequence>
<dbReference type="VEuPathDB" id="FungiDB:A1Q1_00089"/>
<dbReference type="PANTHER" id="PTHR39639">
    <property type="entry name" value="CHROMOSOME 16, WHOLE GENOME SHOTGUN SEQUENCE"/>
    <property type="match status" value="1"/>
</dbReference>
<dbReference type="InterPro" id="IPR004919">
    <property type="entry name" value="GmrSD_N"/>
</dbReference>
<feature type="compositionally biased region" description="Pro residues" evidence="1">
    <location>
        <begin position="1374"/>
        <end position="1399"/>
    </location>
</feature>
<feature type="compositionally biased region" description="Polar residues" evidence="1">
    <location>
        <begin position="1162"/>
        <end position="1171"/>
    </location>
</feature>
<evidence type="ECO:0008006" key="7">
    <source>
        <dbReference type="Google" id="ProtNLM"/>
    </source>
</evidence>
<evidence type="ECO:0000256" key="1">
    <source>
        <dbReference type="SAM" id="MobiDB-lite"/>
    </source>
</evidence>
<feature type="compositionally biased region" description="Polar residues" evidence="1">
    <location>
        <begin position="1220"/>
        <end position="1239"/>
    </location>
</feature>
<evidence type="ECO:0000313" key="5">
    <source>
        <dbReference type="EMBL" id="EJT53082.1"/>
    </source>
</evidence>
<evidence type="ECO:0000313" key="6">
    <source>
        <dbReference type="Proteomes" id="UP000002748"/>
    </source>
</evidence>
<feature type="compositionally biased region" description="Polar residues" evidence="1">
    <location>
        <begin position="479"/>
        <end position="492"/>
    </location>
</feature>
<feature type="compositionally biased region" description="Basic residues" evidence="1">
    <location>
        <begin position="1269"/>
        <end position="1281"/>
    </location>
</feature>
<feature type="compositionally biased region" description="Acidic residues" evidence="1">
    <location>
        <begin position="18"/>
        <end position="31"/>
    </location>
</feature>
<name>J8TYC2_TRIAS</name>
<dbReference type="Pfam" id="PF10374">
    <property type="entry name" value="EST1"/>
    <property type="match status" value="1"/>
</dbReference>
<feature type="compositionally biased region" description="Low complexity" evidence="1">
    <location>
        <begin position="1462"/>
        <end position="1490"/>
    </location>
</feature>
<comment type="caution">
    <text evidence="5">The sequence shown here is derived from an EMBL/GenBank/DDBJ whole genome shotgun (WGS) entry which is preliminary data.</text>
</comment>
<reference evidence="5 6" key="1">
    <citation type="journal article" date="2012" name="Eukaryot. Cell">
        <title>Draft genome sequence of CBS 2479, the standard type strain of Trichosporon asahii.</title>
        <authorList>
            <person name="Yang R.Y."/>
            <person name="Li H.T."/>
            <person name="Zhu H."/>
            <person name="Zhou G.P."/>
            <person name="Wang M."/>
            <person name="Wang L."/>
        </authorList>
    </citation>
    <scope>NUCLEOTIDE SEQUENCE [LARGE SCALE GENOMIC DNA]</scope>
    <source>
        <strain evidence="6">ATCC 90039 / CBS 2479 / JCM 2466 / KCTC 7840 / NCYC 2677 / UAMH 7654</strain>
    </source>
</reference>
<dbReference type="Pfam" id="PF10373">
    <property type="entry name" value="EST1_DNA_bind"/>
    <property type="match status" value="1"/>
</dbReference>